<dbReference type="InterPro" id="IPR050870">
    <property type="entry name" value="FAST_kinase"/>
</dbReference>
<evidence type="ECO:0000313" key="2">
    <source>
        <dbReference type="EMBL" id="CAE7395488.1"/>
    </source>
</evidence>
<reference evidence="2" key="1">
    <citation type="submission" date="2021-02" db="EMBL/GenBank/DDBJ databases">
        <authorList>
            <person name="Dougan E. K."/>
            <person name="Rhodes N."/>
            <person name="Thang M."/>
            <person name="Chan C."/>
        </authorList>
    </citation>
    <scope>NUCLEOTIDE SEQUENCE</scope>
</reference>
<dbReference type="PANTHER" id="PTHR21228">
    <property type="entry name" value="FAST LEU-RICH DOMAIN-CONTAINING"/>
    <property type="match status" value="1"/>
</dbReference>
<dbReference type="GO" id="GO:0000963">
    <property type="term" value="P:mitochondrial RNA processing"/>
    <property type="evidence" value="ECO:0007669"/>
    <property type="project" value="TreeGrafter"/>
</dbReference>
<dbReference type="PANTHER" id="PTHR21228:SF40">
    <property type="entry name" value="LD45607P"/>
    <property type="match status" value="1"/>
</dbReference>
<dbReference type="EMBL" id="CAJNDS010002256">
    <property type="protein sequence ID" value="CAE7395488.1"/>
    <property type="molecule type" value="Genomic_DNA"/>
</dbReference>
<dbReference type="GO" id="GO:0044528">
    <property type="term" value="P:regulation of mitochondrial mRNA stability"/>
    <property type="evidence" value="ECO:0007669"/>
    <property type="project" value="TreeGrafter"/>
</dbReference>
<accession>A0A812QND4</accession>
<dbReference type="Proteomes" id="UP000604046">
    <property type="component" value="Unassembled WGS sequence"/>
</dbReference>
<dbReference type="GO" id="GO:0005759">
    <property type="term" value="C:mitochondrial matrix"/>
    <property type="evidence" value="ECO:0007669"/>
    <property type="project" value="TreeGrafter"/>
</dbReference>
<dbReference type="GO" id="GO:0003723">
    <property type="term" value="F:RNA binding"/>
    <property type="evidence" value="ECO:0007669"/>
    <property type="project" value="TreeGrafter"/>
</dbReference>
<dbReference type="AlphaFoldDB" id="A0A812QND4"/>
<evidence type="ECO:0000313" key="3">
    <source>
        <dbReference type="Proteomes" id="UP000604046"/>
    </source>
</evidence>
<organism evidence="2 3">
    <name type="scientific">Symbiodinium natans</name>
    <dbReference type="NCBI Taxonomy" id="878477"/>
    <lineage>
        <taxon>Eukaryota</taxon>
        <taxon>Sar</taxon>
        <taxon>Alveolata</taxon>
        <taxon>Dinophyceae</taxon>
        <taxon>Suessiales</taxon>
        <taxon>Symbiodiniaceae</taxon>
        <taxon>Symbiodinium</taxon>
    </lineage>
</organism>
<gene>
    <name evidence="2" type="ORF">SNAT2548_LOCUS21542</name>
</gene>
<name>A0A812QND4_9DINO</name>
<comment type="caution">
    <text evidence="2">The sequence shown here is derived from an EMBL/GenBank/DDBJ whole genome shotgun (WGS) entry which is preliminary data.</text>
</comment>
<feature type="chain" id="PRO_5033003053" evidence="1">
    <location>
        <begin position="20"/>
        <end position="510"/>
    </location>
</feature>
<protein>
    <submittedName>
        <fullName evidence="2">Uncharacterized protein</fullName>
    </submittedName>
</protein>
<feature type="signal peptide" evidence="1">
    <location>
        <begin position="1"/>
        <end position="19"/>
    </location>
</feature>
<evidence type="ECO:0000256" key="1">
    <source>
        <dbReference type="SAM" id="SignalP"/>
    </source>
</evidence>
<dbReference type="GO" id="GO:0035770">
    <property type="term" value="C:ribonucleoprotein granule"/>
    <property type="evidence" value="ECO:0007669"/>
    <property type="project" value="TreeGrafter"/>
</dbReference>
<dbReference type="OrthoDB" id="434063at2759"/>
<proteinExistence type="predicted"/>
<keyword evidence="3" id="KW-1185">Reference proteome</keyword>
<keyword evidence="1" id="KW-0732">Signal</keyword>
<sequence>MAVLVAWAFPELLAEAISAEEDKQDKRGSVKYQLVSGDEVFVDAKDVLAANNRLIVASATGGKVFWAVAADFKLLADYGIDPSNPVQHKILGQRGSDDEDIRLDMPEVRRYLIGKNFDGEHAPEELAKYMEANPSEFPTRDVTDLMWDLARSQDQHHELMQLILNYVVLPRGSDFVAAELAEVACAFAVAGVYDEHCFSSLGDALHERLEELDFDAEGGCLSALLWAFTEVGVVHTELYQALAEKGARALVEFEPKVLSDVREPCFWTFFRASAGVWSNRGSLENPRDFRGFAKAEFYDHLAPLLLERINDIHPVSCVYFMWSFCKPLILCTELFDAVARRVVPEVQKLDRCGLAMFCWNYAHINHESPEVFESTAEESLRAERLAELTPRDVAAIVRAFAKAGMRDVDLMQALCDHGCGLLRDGIDQKCYKRPMKSLARDIYEEDFSAVDGKVDAFDMVTLSDMLSSFAEQQFVHKQFLQLADEYMQKGLQQPAHDVVKFLRFPQAFDQ</sequence>